<organism evidence="2 3">
    <name type="scientific">Nocardia colli</name>
    <dbReference type="NCBI Taxonomy" id="2545717"/>
    <lineage>
        <taxon>Bacteria</taxon>
        <taxon>Bacillati</taxon>
        <taxon>Actinomycetota</taxon>
        <taxon>Actinomycetes</taxon>
        <taxon>Mycobacteriales</taxon>
        <taxon>Nocardiaceae</taxon>
        <taxon>Nocardia</taxon>
    </lineage>
</organism>
<reference evidence="2 3" key="1">
    <citation type="submission" date="2019-09" db="EMBL/GenBank/DDBJ databases">
        <authorList>
            <person name="Wang X."/>
        </authorList>
    </citation>
    <scope>NUCLEOTIDE SEQUENCE [LARGE SCALE GENOMIC DNA]</scope>
    <source>
        <strain evidence="2 3">CICC 11023</strain>
    </source>
</reference>
<dbReference type="OrthoDB" id="7472701at2"/>
<proteinExistence type="predicted"/>
<dbReference type="RefSeq" id="WP_150408141.1">
    <property type="nucleotide sequence ID" value="NZ_VXLC01000047.1"/>
</dbReference>
<keyword evidence="3" id="KW-1185">Reference proteome</keyword>
<gene>
    <name evidence="2" type="ORF">F3087_43930</name>
</gene>
<sequence length="131" mass="14894">MCDREMERTAIRAAMQRLIDGTAYRSTGALNVLQLAAEAGVKRWLLTHKHTDLAEEFRTRIRAGTEPASPLHRSTRRAEAAEHANQALREDNARLRAQIAVYAQVIHELRTELAGPRIRHGLDIIRELPKR</sequence>
<evidence type="ECO:0000313" key="2">
    <source>
        <dbReference type="EMBL" id="KAA8877457.1"/>
    </source>
</evidence>
<protein>
    <submittedName>
        <fullName evidence="2">Uncharacterized protein</fullName>
    </submittedName>
</protein>
<feature type="coiled-coil region" evidence="1">
    <location>
        <begin position="71"/>
        <end position="112"/>
    </location>
</feature>
<evidence type="ECO:0000313" key="3">
    <source>
        <dbReference type="Proteomes" id="UP000323876"/>
    </source>
</evidence>
<keyword evidence="1" id="KW-0175">Coiled coil</keyword>
<comment type="caution">
    <text evidence="2">The sequence shown here is derived from an EMBL/GenBank/DDBJ whole genome shotgun (WGS) entry which is preliminary data.</text>
</comment>
<dbReference type="Proteomes" id="UP000323876">
    <property type="component" value="Unassembled WGS sequence"/>
</dbReference>
<dbReference type="AlphaFoldDB" id="A0A5N0DK74"/>
<evidence type="ECO:0000256" key="1">
    <source>
        <dbReference type="SAM" id="Coils"/>
    </source>
</evidence>
<dbReference type="EMBL" id="VXLC01000047">
    <property type="protein sequence ID" value="KAA8877457.1"/>
    <property type="molecule type" value="Genomic_DNA"/>
</dbReference>
<accession>A0A5N0DK74</accession>
<name>A0A5N0DK74_9NOCA</name>